<protein>
    <submittedName>
        <fullName evidence="6">AcrR family transcriptional regulator</fullName>
    </submittedName>
</protein>
<dbReference type="Proteomes" id="UP000581087">
    <property type="component" value="Unassembled WGS sequence"/>
</dbReference>
<dbReference type="EMBL" id="JACCBI010000001">
    <property type="protein sequence ID" value="NYD67595.1"/>
    <property type="molecule type" value="Genomic_DNA"/>
</dbReference>
<evidence type="ECO:0000256" key="3">
    <source>
        <dbReference type="ARBA" id="ARBA00023163"/>
    </source>
</evidence>
<dbReference type="AlphaFoldDB" id="A0A852SHE8"/>
<feature type="domain" description="HTH tetR-type" evidence="5">
    <location>
        <begin position="11"/>
        <end position="71"/>
    </location>
</feature>
<dbReference type="PANTHER" id="PTHR47506:SF6">
    <property type="entry name" value="HTH-TYPE TRANSCRIPTIONAL REPRESSOR NEMR"/>
    <property type="match status" value="1"/>
</dbReference>
<keyword evidence="2 4" id="KW-0238">DNA-binding</keyword>
<dbReference type="RefSeq" id="WP_179419945.1">
    <property type="nucleotide sequence ID" value="NZ_JACCBI010000001.1"/>
</dbReference>
<evidence type="ECO:0000256" key="4">
    <source>
        <dbReference type="PROSITE-ProRule" id="PRU00335"/>
    </source>
</evidence>
<reference evidence="6 7" key="1">
    <citation type="submission" date="2020-07" db="EMBL/GenBank/DDBJ databases">
        <title>Sequencing the genomes of 1000 actinobacteria strains.</title>
        <authorList>
            <person name="Klenk H.-P."/>
        </authorList>
    </citation>
    <scope>NUCLEOTIDE SEQUENCE [LARGE SCALE GENOMIC DNA]</scope>
    <source>
        <strain evidence="6 7">DSM 23870</strain>
    </source>
</reference>
<evidence type="ECO:0000256" key="2">
    <source>
        <dbReference type="ARBA" id="ARBA00023125"/>
    </source>
</evidence>
<evidence type="ECO:0000259" key="5">
    <source>
        <dbReference type="PROSITE" id="PS50977"/>
    </source>
</evidence>
<dbReference type="PANTHER" id="PTHR47506">
    <property type="entry name" value="TRANSCRIPTIONAL REGULATORY PROTEIN"/>
    <property type="match status" value="1"/>
</dbReference>
<dbReference type="InterPro" id="IPR009057">
    <property type="entry name" value="Homeodomain-like_sf"/>
</dbReference>
<evidence type="ECO:0000313" key="7">
    <source>
        <dbReference type="Proteomes" id="UP000581087"/>
    </source>
</evidence>
<dbReference type="SUPFAM" id="SSF46689">
    <property type="entry name" value="Homeodomain-like"/>
    <property type="match status" value="1"/>
</dbReference>
<sequence>MTAKGPYAKGIAKREEILTTALGVIARNGYRRTSVRELADAVGLSQAGLLHYFTSKEELFTEVLRKRDEVDRETYIDGTEDPLEAFVGVIRHNADVPGLVQLYSRLAVDSTDPDHAAHDFFVERFAGDRTEITAAIAAEQKAGRIDAGLDPERLASVILAAADGLQTQWLLDPSIDMAAHLSELWRALTSGAAR</sequence>
<comment type="caution">
    <text evidence="6">The sequence shown here is derived from an EMBL/GenBank/DDBJ whole genome shotgun (WGS) entry which is preliminary data.</text>
</comment>
<evidence type="ECO:0000313" key="6">
    <source>
        <dbReference type="EMBL" id="NYD67595.1"/>
    </source>
</evidence>
<keyword evidence="3" id="KW-0804">Transcription</keyword>
<dbReference type="Gene3D" id="1.10.357.10">
    <property type="entry name" value="Tetracycline Repressor, domain 2"/>
    <property type="match status" value="1"/>
</dbReference>
<dbReference type="InterPro" id="IPR036271">
    <property type="entry name" value="Tet_transcr_reg_TetR-rel_C_sf"/>
</dbReference>
<dbReference type="SUPFAM" id="SSF48498">
    <property type="entry name" value="Tetracyclin repressor-like, C-terminal domain"/>
    <property type="match status" value="1"/>
</dbReference>
<organism evidence="6 7">
    <name type="scientific">Agromyces atrinae</name>
    <dbReference type="NCBI Taxonomy" id="592376"/>
    <lineage>
        <taxon>Bacteria</taxon>
        <taxon>Bacillati</taxon>
        <taxon>Actinomycetota</taxon>
        <taxon>Actinomycetes</taxon>
        <taxon>Micrococcales</taxon>
        <taxon>Microbacteriaceae</taxon>
        <taxon>Agromyces</taxon>
    </lineage>
</organism>
<evidence type="ECO:0000256" key="1">
    <source>
        <dbReference type="ARBA" id="ARBA00023015"/>
    </source>
</evidence>
<dbReference type="PRINTS" id="PR00455">
    <property type="entry name" value="HTHTETR"/>
</dbReference>
<dbReference type="Pfam" id="PF00440">
    <property type="entry name" value="TetR_N"/>
    <property type="match status" value="1"/>
</dbReference>
<dbReference type="InterPro" id="IPR001647">
    <property type="entry name" value="HTH_TetR"/>
</dbReference>
<feature type="DNA-binding region" description="H-T-H motif" evidence="4">
    <location>
        <begin position="34"/>
        <end position="53"/>
    </location>
</feature>
<keyword evidence="1" id="KW-0805">Transcription regulation</keyword>
<proteinExistence type="predicted"/>
<accession>A0A852SHE8</accession>
<dbReference type="PROSITE" id="PS50977">
    <property type="entry name" value="HTH_TETR_2"/>
    <property type="match status" value="1"/>
</dbReference>
<dbReference type="GO" id="GO:0003677">
    <property type="term" value="F:DNA binding"/>
    <property type="evidence" value="ECO:0007669"/>
    <property type="project" value="UniProtKB-UniRule"/>
</dbReference>
<name>A0A852SHE8_9MICO</name>
<gene>
    <name evidence="6" type="ORF">BJ972_002114</name>
</gene>